<evidence type="ECO:0000256" key="2">
    <source>
        <dbReference type="ARBA" id="ARBA00022857"/>
    </source>
</evidence>
<evidence type="ECO:0000313" key="5">
    <source>
        <dbReference type="Proteomes" id="UP001521116"/>
    </source>
</evidence>
<keyword evidence="2" id="KW-0521">NADP</keyword>
<dbReference type="PANTHER" id="PTHR43180">
    <property type="entry name" value="3-OXOACYL-(ACYL-CARRIER-PROTEIN) REDUCTASE (AFU_ORTHOLOGUE AFUA_6G11210)"/>
    <property type="match status" value="1"/>
</dbReference>
<accession>A0ABR3SLR4</accession>
<reference evidence="4 5" key="1">
    <citation type="submission" date="2024-02" db="EMBL/GenBank/DDBJ databases">
        <title>De novo assembly and annotation of 12 fungi associated with fruit tree decline syndrome in Ontario, Canada.</title>
        <authorList>
            <person name="Sulman M."/>
            <person name="Ellouze W."/>
            <person name="Ilyukhin E."/>
        </authorList>
    </citation>
    <scope>NUCLEOTIDE SEQUENCE [LARGE SCALE GENOMIC DNA]</scope>
    <source>
        <strain evidence="4 5">M1-105</strain>
    </source>
</reference>
<dbReference type="SUPFAM" id="SSF51735">
    <property type="entry name" value="NAD(P)-binding Rossmann-fold domains"/>
    <property type="match status" value="1"/>
</dbReference>
<organism evidence="4 5">
    <name type="scientific">Neofusicoccum ribis</name>
    <dbReference type="NCBI Taxonomy" id="45134"/>
    <lineage>
        <taxon>Eukaryota</taxon>
        <taxon>Fungi</taxon>
        <taxon>Dikarya</taxon>
        <taxon>Ascomycota</taxon>
        <taxon>Pezizomycotina</taxon>
        <taxon>Dothideomycetes</taxon>
        <taxon>Dothideomycetes incertae sedis</taxon>
        <taxon>Botryosphaeriales</taxon>
        <taxon>Botryosphaeriaceae</taxon>
        <taxon>Neofusicoccum</taxon>
    </lineage>
</organism>
<dbReference type="Proteomes" id="UP001521116">
    <property type="component" value="Unassembled WGS sequence"/>
</dbReference>
<gene>
    <name evidence="4" type="ORF">SLS56_007877</name>
</gene>
<dbReference type="InterPro" id="IPR036291">
    <property type="entry name" value="NAD(P)-bd_dom_sf"/>
</dbReference>
<comment type="similarity">
    <text evidence="1">Belongs to the short-chain dehydrogenases/reductases (SDR) family.</text>
</comment>
<dbReference type="Gene3D" id="3.40.50.720">
    <property type="entry name" value="NAD(P)-binding Rossmann-like Domain"/>
    <property type="match status" value="1"/>
</dbReference>
<dbReference type="EMBL" id="JAJVDC020000108">
    <property type="protein sequence ID" value="KAL1624338.1"/>
    <property type="molecule type" value="Genomic_DNA"/>
</dbReference>
<dbReference type="Pfam" id="PF00106">
    <property type="entry name" value="adh_short"/>
    <property type="match status" value="1"/>
</dbReference>
<evidence type="ECO:0000256" key="1">
    <source>
        <dbReference type="ARBA" id="ARBA00006484"/>
    </source>
</evidence>
<keyword evidence="5" id="KW-1185">Reference proteome</keyword>
<dbReference type="PANTHER" id="PTHR43180:SF33">
    <property type="entry name" value="15-HYDROXYPROSTAGLANDIN DEHYDROGENASE [NAD(+)]-LIKE"/>
    <property type="match status" value="1"/>
</dbReference>
<proteinExistence type="inferred from homology"/>
<keyword evidence="3" id="KW-0560">Oxidoreductase</keyword>
<sequence>MTTYSFNDSELAELKGKTILIIGAASGIGYETVKLAHSNGANVAIGDWNQTEGQAFAAELKERVLFRRCDVSSWDDVLELFQAAWKAFGIIHAVLSNAGINKEDIFKDEIDSKTGKLLPPDLKLLDVNLTGMVYAVKCAVHYFAKWPDTRCQIVLTGSAASFLDTPPLHLYCASKAGVLGLMRSLRSQLVNRNIVSHLPGQCGACIRTDWVETVNMVAPWMTATAMTKDLDGIWQREWGLPANMPDGVGRALLLPVVRTNVNGKSFFVAGNNITEFEDKIHESQPIWMGEELSKNVDEGQRRLLPGNAPWTENC</sequence>
<name>A0ABR3SLR4_9PEZI</name>
<comment type="caution">
    <text evidence="4">The sequence shown here is derived from an EMBL/GenBank/DDBJ whole genome shotgun (WGS) entry which is preliminary data.</text>
</comment>
<dbReference type="PROSITE" id="PS00061">
    <property type="entry name" value="ADH_SHORT"/>
    <property type="match status" value="1"/>
</dbReference>
<dbReference type="PRINTS" id="PR00081">
    <property type="entry name" value="GDHRDH"/>
</dbReference>
<evidence type="ECO:0000256" key="3">
    <source>
        <dbReference type="ARBA" id="ARBA00023002"/>
    </source>
</evidence>
<protein>
    <submittedName>
        <fullName evidence="4">Uncharacterized protein</fullName>
    </submittedName>
</protein>
<dbReference type="InterPro" id="IPR002347">
    <property type="entry name" value="SDR_fam"/>
</dbReference>
<dbReference type="InterPro" id="IPR020904">
    <property type="entry name" value="Sc_DH/Rdtase_CS"/>
</dbReference>
<evidence type="ECO:0000313" key="4">
    <source>
        <dbReference type="EMBL" id="KAL1624338.1"/>
    </source>
</evidence>